<keyword evidence="8 14" id="KW-0067">ATP-binding</keyword>
<evidence type="ECO:0000256" key="13">
    <source>
        <dbReference type="ARBA" id="ARBA00047833"/>
    </source>
</evidence>
<comment type="subcellular location">
    <subcellularLocation>
        <location evidence="1 14">Cytoplasm</location>
    </subcellularLocation>
</comment>
<evidence type="ECO:0000259" key="16">
    <source>
        <dbReference type="Pfam" id="PF02875"/>
    </source>
</evidence>
<dbReference type="PANTHER" id="PTHR43445">
    <property type="entry name" value="UDP-N-ACETYLMURAMATE--L-ALANINE LIGASE-RELATED"/>
    <property type="match status" value="1"/>
</dbReference>
<evidence type="ECO:0000256" key="1">
    <source>
        <dbReference type="ARBA" id="ARBA00004496"/>
    </source>
</evidence>
<evidence type="ECO:0000313" key="18">
    <source>
        <dbReference type="EMBL" id="BBJ31289.1"/>
    </source>
</evidence>
<evidence type="ECO:0000256" key="5">
    <source>
        <dbReference type="ARBA" id="ARBA00022598"/>
    </source>
</evidence>
<evidence type="ECO:0000256" key="12">
    <source>
        <dbReference type="ARBA" id="ARBA00023316"/>
    </source>
</evidence>
<evidence type="ECO:0000256" key="11">
    <source>
        <dbReference type="ARBA" id="ARBA00023306"/>
    </source>
</evidence>
<dbReference type="GO" id="GO:0009252">
    <property type="term" value="P:peptidoglycan biosynthetic process"/>
    <property type="evidence" value="ECO:0007669"/>
    <property type="project" value="UniProtKB-UniRule"/>
</dbReference>
<feature type="domain" description="Mur ligase N-terminal catalytic" evidence="15">
    <location>
        <begin position="15"/>
        <end position="112"/>
    </location>
</feature>
<dbReference type="SUPFAM" id="SSF53244">
    <property type="entry name" value="MurD-like peptide ligases, peptide-binding domain"/>
    <property type="match status" value="1"/>
</dbReference>
<dbReference type="Pfam" id="PF02875">
    <property type="entry name" value="Mur_ligase_C"/>
    <property type="match status" value="1"/>
</dbReference>
<feature type="domain" description="Mur ligase central" evidence="17">
    <location>
        <begin position="118"/>
        <end position="304"/>
    </location>
</feature>
<evidence type="ECO:0000256" key="2">
    <source>
        <dbReference type="ARBA" id="ARBA00004752"/>
    </source>
</evidence>
<dbReference type="UniPathway" id="UPA00219"/>
<feature type="binding site" evidence="14">
    <location>
        <begin position="120"/>
        <end position="126"/>
    </location>
    <ligand>
        <name>ATP</name>
        <dbReference type="ChEBI" id="CHEBI:30616"/>
    </ligand>
</feature>
<dbReference type="GO" id="GO:0008763">
    <property type="term" value="F:UDP-N-acetylmuramate-L-alanine ligase activity"/>
    <property type="evidence" value="ECO:0007669"/>
    <property type="project" value="UniProtKB-UniRule"/>
</dbReference>
<evidence type="ECO:0000256" key="6">
    <source>
        <dbReference type="ARBA" id="ARBA00022618"/>
    </source>
</evidence>
<comment type="function">
    <text evidence="14">Cell wall formation.</text>
</comment>
<evidence type="ECO:0000256" key="10">
    <source>
        <dbReference type="ARBA" id="ARBA00022984"/>
    </source>
</evidence>
<dbReference type="KEGG" id="ras:RAS_03980"/>
<keyword evidence="4 14" id="KW-0963">Cytoplasm</keyword>
<evidence type="ECO:0000256" key="8">
    <source>
        <dbReference type="ARBA" id="ARBA00022840"/>
    </source>
</evidence>
<dbReference type="Gene3D" id="3.40.50.720">
    <property type="entry name" value="NAD(P)-binding Rossmann-like Domain"/>
    <property type="match status" value="1"/>
</dbReference>
<evidence type="ECO:0000313" key="19">
    <source>
        <dbReference type="Proteomes" id="UP000321183"/>
    </source>
</evidence>
<dbReference type="Pfam" id="PF01225">
    <property type="entry name" value="Mur_ligase"/>
    <property type="match status" value="1"/>
</dbReference>
<dbReference type="GO" id="GO:0008360">
    <property type="term" value="P:regulation of cell shape"/>
    <property type="evidence" value="ECO:0007669"/>
    <property type="project" value="UniProtKB-KW"/>
</dbReference>
<comment type="catalytic activity">
    <reaction evidence="13 14">
        <text>UDP-N-acetyl-alpha-D-muramate + L-alanine + ATP = UDP-N-acetyl-alpha-D-muramoyl-L-alanine + ADP + phosphate + H(+)</text>
        <dbReference type="Rhea" id="RHEA:23372"/>
        <dbReference type="ChEBI" id="CHEBI:15378"/>
        <dbReference type="ChEBI" id="CHEBI:30616"/>
        <dbReference type="ChEBI" id="CHEBI:43474"/>
        <dbReference type="ChEBI" id="CHEBI:57972"/>
        <dbReference type="ChEBI" id="CHEBI:70757"/>
        <dbReference type="ChEBI" id="CHEBI:83898"/>
        <dbReference type="ChEBI" id="CHEBI:456216"/>
        <dbReference type="EC" id="6.3.2.8"/>
    </reaction>
</comment>
<evidence type="ECO:0000256" key="4">
    <source>
        <dbReference type="ARBA" id="ARBA00022490"/>
    </source>
</evidence>
<dbReference type="Gene3D" id="3.90.190.20">
    <property type="entry name" value="Mur ligase, C-terminal domain"/>
    <property type="match status" value="1"/>
</dbReference>
<dbReference type="Gene3D" id="3.40.1190.10">
    <property type="entry name" value="Mur-like, catalytic domain"/>
    <property type="match status" value="1"/>
</dbReference>
<dbReference type="Pfam" id="PF08245">
    <property type="entry name" value="Mur_ligase_M"/>
    <property type="match status" value="1"/>
</dbReference>
<keyword evidence="12 14" id="KW-0961">Cell wall biogenesis/degradation</keyword>
<keyword evidence="6 14" id="KW-0132">Cell division</keyword>
<evidence type="ECO:0000256" key="7">
    <source>
        <dbReference type="ARBA" id="ARBA00022741"/>
    </source>
</evidence>
<evidence type="ECO:0000256" key="9">
    <source>
        <dbReference type="ARBA" id="ARBA00022960"/>
    </source>
</evidence>
<accession>A0A510GBK2</accession>
<evidence type="ECO:0000259" key="17">
    <source>
        <dbReference type="Pfam" id="PF08245"/>
    </source>
</evidence>
<proteinExistence type="inferred from homology"/>
<keyword evidence="11 14" id="KW-0131">Cell cycle</keyword>
<feature type="domain" description="Mur ligase C-terminal" evidence="16">
    <location>
        <begin position="327"/>
        <end position="461"/>
    </location>
</feature>
<keyword evidence="10 14" id="KW-0573">Peptidoglycan synthesis</keyword>
<sequence>MLLLELKKTNQTLETIHFIGIGGVGMSGIAEILHNLGYKVQGSDLVENYNTKRLESYGIKIFLGHAEQNITNVSYVVISSAINPNNPEIQEALECKIPIIRRAEMLAELMRLKCSVAVSGSHGKTTTTSLVACLFEATGLCPTVINGGIINNKSTNAYLGSSNYLIAEADESDATFIHIPSTIAIITNIDPEHLDYYKDFETLIGAFKSFITNLPFYGFAVCCIDHKIVRKLVDDITERKIVTYGIDSEDAHIIAFNINTDIASSTFDVKISLPNVLGTTIIEKITIPTPGRHNILNSLAAIAVGIELDFGIKAIKNGFNNFKGVKRRFTKVAEYNRASIIDDYAHHPEEIKATLATAKNIANKQNGKVIAIFQPHRYSRMQHLFDDFMLCFADADILYITDIYAAGENPIEGITGQSLVDKITKNKHHDKANFLVQLDDAVGVIIDNAASGDMIIMMGAGNISSFANELDGRLSSRDLITGSQNTDCDTRSRDQVAG</sequence>
<comment type="pathway">
    <text evidence="2 14">Cell wall biogenesis; peptidoglycan biosynthesis.</text>
</comment>
<evidence type="ECO:0000259" key="15">
    <source>
        <dbReference type="Pfam" id="PF01225"/>
    </source>
</evidence>
<dbReference type="HAMAP" id="MF_00046">
    <property type="entry name" value="MurC"/>
    <property type="match status" value="1"/>
</dbReference>
<evidence type="ECO:0000256" key="14">
    <source>
        <dbReference type="HAMAP-Rule" id="MF_00046"/>
    </source>
</evidence>
<evidence type="ECO:0000256" key="3">
    <source>
        <dbReference type="ARBA" id="ARBA00012211"/>
    </source>
</evidence>
<dbReference type="GO" id="GO:0005524">
    <property type="term" value="F:ATP binding"/>
    <property type="evidence" value="ECO:0007669"/>
    <property type="project" value="UniProtKB-UniRule"/>
</dbReference>
<dbReference type="GO" id="GO:0071555">
    <property type="term" value="P:cell wall organization"/>
    <property type="evidence" value="ECO:0007669"/>
    <property type="project" value="UniProtKB-KW"/>
</dbReference>
<dbReference type="EC" id="6.3.2.8" evidence="3 14"/>
<dbReference type="InterPro" id="IPR013221">
    <property type="entry name" value="Mur_ligase_cen"/>
</dbReference>
<dbReference type="Proteomes" id="UP000321183">
    <property type="component" value="Chromosome"/>
</dbReference>
<dbReference type="EMBL" id="AP019563">
    <property type="protein sequence ID" value="BBJ31289.1"/>
    <property type="molecule type" value="Genomic_DNA"/>
</dbReference>
<dbReference type="InterPro" id="IPR036615">
    <property type="entry name" value="Mur_ligase_C_dom_sf"/>
</dbReference>
<protein>
    <recommendedName>
        <fullName evidence="3 14">UDP-N-acetylmuramate--L-alanine ligase</fullName>
        <ecNumber evidence="3 14">6.3.2.8</ecNumber>
    </recommendedName>
    <alternativeName>
        <fullName evidence="14">UDP-N-acetylmuramoyl-L-alanine synthetase</fullName>
    </alternativeName>
</protein>
<organism evidence="18 19">
    <name type="scientific">Rickettsia asiatica</name>
    <dbReference type="NCBI Taxonomy" id="238800"/>
    <lineage>
        <taxon>Bacteria</taxon>
        <taxon>Pseudomonadati</taxon>
        <taxon>Pseudomonadota</taxon>
        <taxon>Alphaproteobacteria</taxon>
        <taxon>Rickettsiales</taxon>
        <taxon>Rickettsiaceae</taxon>
        <taxon>Rickettsieae</taxon>
        <taxon>Rickettsia</taxon>
        <taxon>spotted fever group</taxon>
    </lineage>
</organism>
<dbReference type="InterPro" id="IPR004101">
    <property type="entry name" value="Mur_ligase_C"/>
</dbReference>
<gene>
    <name evidence="14 18" type="primary">murC</name>
    <name evidence="18" type="ORF">RAS_03980</name>
</gene>
<reference evidence="18 19" key="1">
    <citation type="submission" date="2019-04" db="EMBL/GenBank/DDBJ databases">
        <title>Draft genome sequence of Rickettsia asiatica Maytaro1284.</title>
        <authorList>
            <person name="Thu M."/>
            <person name="Qiu Y."/>
            <person name="Nakao R."/>
        </authorList>
    </citation>
    <scope>NUCLEOTIDE SEQUENCE [LARGE SCALE GENOMIC DNA]</scope>
    <source>
        <strain evidence="18 19">Maytaro1284</strain>
    </source>
</reference>
<dbReference type="SUPFAM" id="SSF51984">
    <property type="entry name" value="MurCD N-terminal domain"/>
    <property type="match status" value="1"/>
</dbReference>
<dbReference type="RefSeq" id="WP_147141908.1">
    <property type="nucleotide sequence ID" value="NZ_AP019563.1"/>
</dbReference>
<dbReference type="InterPro" id="IPR050061">
    <property type="entry name" value="MurCDEF_pg_biosynth"/>
</dbReference>
<keyword evidence="9 14" id="KW-0133">Cell shape</keyword>
<dbReference type="SUPFAM" id="SSF53623">
    <property type="entry name" value="MurD-like peptide ligases, catalytic domain"/>
    <property type="match status" value="1"/>
</dbReference>
<keyword evidence="19" id="KW-1185">Reference proteome</keyword>
<dbReference type="PANTHER" id="PTHR43445:SF3">
    <property type="entry name" value="UDP-N-ACETYLMURAMATE--L-ALANINE LIGASE"/>
    <property type="match status" value="1"/>
</dbReference>
<dbReference type="InterPro" id="IPR005758">
    <property type="entry name" value="UDP-N-AcMur_Ala_ligase_MurC"/>
</dbReference>
<keyword evidence="5 14" id="KW-0436">Ligase</keyword>
<dbReference type="InterPro" id="IPR000713">
    <property type="entry name" value="Mur_ligase_N"/>
</dbReference>
<dbReference type="InterPro" id="IPR036565">
    <property type="entry name" value="Mur-like_cat_sf"/>
</dbReference>
<dbReference type="AlphaFoldDB" id="A0A510GBK2"/>
<dbReference type="GO" id="GO:0051301">
    <property type="term" value="P:cell division"/>
    <property type="evidence" value="ECO:0007669"/>
    <property type="project" value="UniProtKB-KW"/>
</dbReference>
<keyword evidence="7 14" id="KW-0547">Nucleotide-binding</keyword>
<dbReference type="GO" id="GO:0005737">
    <property type="term" value="C:cytoplasm"/>
    <property type="evidence" value="ECO:0007669"/>
    <property type="project" value="UniProtKB-SubCell"/>
</dbReference>
<dbReference type="NCBIfam" id="TIGR01082">
    <property type="entry name" value="murC"/>
    <property type="match status" value="1"/>
</dbReference>
<name>A0A510GBK2_9RICK</name>
<comment type="similarity">
    <text evidence="14">Belongs to the MurCDEF family.</text>
</comment>